<comment type="caution">
    <text evidence="1">The sequence shown here is derived from an EMBL/GenBank/DDBJ whole genome shotgun (WGS) entry which is preliminary data.</text>
</comment>
<dbReference type="Proteomes" id="UP001163603">
    <property type="component" value="Chromosome 13"/>
</dbReference>
<organism evidence="1 2">
    <name type="scientific">Pistacia integerrima</name>
    <dbReference type="NCBI Taxonomy" id="434235"/>
    <lineage>
        <taxon>Eukaryota</taxon>
        <taxon>Viridiplantae</taxon>
        <taxon>Streptophyta</taxon>
        <taxon>Embryophyta</taxon>
        <taxon>Tracheophyta</taxon>
        <taxon>Spermatophyta</taxon>
        <taxon>Magnoliopsida</taxon>
        <taxon>eudicotyledons</taxon>
        <taxon>Gunneridae</taxon>
        <taxon>Pentapetalae</taxon>
        <taxon>rosids</taxon>
        <taxon>malvids</taxon>
        <taxon>Sapindales</taxon>
        <taxon>Anacardiaceae</taxon>
        <taxon>Pistacia</taxon>
    </lineage>
</organism>
<dbReference type="EMBL" id="CM047748">
    <property type="protein sequence ID" value="KAJ0014937.1"/>
    <property type="molecule type" value="Genomic_DNA"/>
</dbReference>
<protein>
    <submittedName>
        <fullName evidence="1">Uncharacterized protein</fullName>
    </submittedName>
</protein>
<accession>A0ACC0XE41</accession>
<reference evidence="2" key="1">
    <citation type="journal article" date="2023" name="G3 (Bethesda)">
        <title>Genome assembly and association tests identify interacting loci associated with vigor, precocity, and sex in interspecific pistachio rootstocks.</title>
        <authorList>
            <person name="Palmer W."/>
            <person name="Jacygrad E."/>
            <person name="Sagayaradj S."/>
            <person name="Cavanaugh K."/>
            <person name="Han R."/>
            <person name="Bertier L."/>
            <person name="Beede B."/>
            <person name="Kafkas S."/>
            <person name="Golino D."/>
            <person name="Preece J."/>
            <person name="Michelmore R."/>
        </authorList>
    </citation>
    <scope>NUCLEOTIDE SEQUENCE [LARGE SCALE GENOMIC DNA]</scope>
</reference>
<gene>
    <name evidence="1" type="ORF">Pint_20097</name>
</gene>
<evidence type="ECO:0000313" key="1">
    <source>
        <dbReference type="EMBL" id="KAJ0014937.1"/>
    </source>
</evidence>
<evidence type="ECO:0000313" key="2">
    <source>
        <dbReference type="Proteomes" id="UP001163603"/>
    </source>
</evidence>
<keyword evidence="2" id="KW-1185">Reference proteome</keyword>
<sequence length="100" mass="11537">MRDGSSKNQQEVINKKKLAKDRESSEMLRGFKENSGCYDLIVISVGPYHHGNPELELMQQHKHIMTYQYVNGNSKLLEELFRRSGAWPRMQESVTLIGAQ</sequence>
<proteinExistence type="predicted"/>
<name>A0ACC0XE41_9ROSI</name>